<dbReference type="eggNOG" id="COG3791">
    <property type="taxonomic scope" value="Bacteria"/>
</dbReference>
<keyword evidence="1" id="KW-0472">Membrane</keyword>
<keyword evidence="1" id="KW-1133">Transmembrane helix</keyword>
<dbReference type="RefSeq" id="WP_044057037.1">
    <property type="nucleotide sequence ID" value="NZ_CBCSKJ010000003.1"/>
</dbReference>
<gene>
    <name evidence="2" type="ORF">EP13_09460</name>
</gene>
<organism evidence="2 3">
    <name type="scientific">Alteromonas australica</name>
    <dbReference type="NCBI Taxonomy" id="589873"/>
    <lineage>
        <taxon>Bacteria</taxon>
        <taxon>Pseudomonadati</taxon>
        <taxon>Pseudomonadota</taxon>
        <taxon>Gammaproteobacteria</taxon>
        <taxon>Alteromonadales</taxon>
        <taxon>Alteromonadaceae</taxon>
        <taxon>Alteromonas/Salinimonas group</taxon>
        <taxon>Alteromonas</taxon>
    </lineage>
</organism>
<feature type="transmembrane region" description="Helical" evidence="1">
    <location>
        <begin position="90"/>
        <end position="115"/>
    </location>
</feature>
<evidence type="ECO:0000313" key="2">
    <source>
        <dbReference type="EMBL" id="AIF98884.1"/>
    </source>
</evidence>
<evidence type="ECO:0000256" key="1">
    <source>
        <dbReference type="SAM" id="Phobius"/>
    </source>
</evidence>
<protein>
    <submittedName>
        <fullName evidence="2">Uncharacterized protein</fullName>
    </submittedName>
</protein>
<reference evidence="2 3" key="1">
    <citation type="submission" date="2014-06" db="EMBL/GenBank/DDBJ databases">
        <title>Genomes of Alteromonas australica, a world apart.</title>
        <authorList>
            <person name="Gonzaga A."/>
            <person name="Lopez-Perez M."/>
            <person name="Rodriguez-Valera F."/>
        </authorList>
    </citation>
    <scope>NUCLEOTIDE SEQUENCE [LARGE SCALE GENOMIC DNA]</scope>
    <source>
        <strain evidence="2 3">H 17</strain>
    </source>
</reference>
<evidence type="ECO:0000313" key="3">
    <source>
        <dbReference type="Proteomes" id="UP000056090"/>
    </source>
</evidence>
<feature type="transmembrane region" description="Helical" evidence="1">
    <location>
        <begin position="122"/>
        <end position="140"/>
    </location>
</feature>
<dbReference type="KEGG" id="aal:EP13_09460"/>
<accession>A0A075NW98</accession>
<proteinExistence type="predicted"/>
<feature type="transmembrane region" description="Helical" evidence="1">
    <location>
        <begin position="54"/>
        <end position="75"/>
    </location>
</feature>
<dbReference type="AlphaFoldDB" id="A0A075NW98"/>
<keyword evidence="3" id="KW-1185">Reference proteome</keyword>
<dbReference type="Proteomes" id="UP000056090">
    <property type="component" value="Chromosome"/>
</dbReference>
<sequence length="147" mass="16558">MNLGNNYPYKALKTTPFGRSDAFTRGGFAIMPHATAPLSLMLCSQGCFMRGSKFLLIVLSLLALPLFLFATYSIYDYLAFPEADLRHENLYIVAFMVLYGLFLFIPYSIAMVVGWHVNTLKLKLISALPFILLLFCAVFVELEGVPW</sequence>
<dbReference type="EMBL" id="CP008849">
    <property type="protein sequence ID" value="AIF98884.1"/>
    <property type="molecule type" value="Genomic_DNA"/>
</dbReference>
<keyword evidence="1" id="KW-0812">Transmembrane</keyword>
<dbReference type="GeneID" id="78255135"/>
<name>A0A075NW98_9ALTE</name>